<sequence>MNPVFSKKHIVIASEIDELQHVNNVVYLSWIQDIANDHWTALKQGHDTDGYVWVVVRHEIDYMRQAVLGDVVDIRTWVGKTAGVKSVRHVEIFKEGRLLVKAQTTFCLLDAKTFRPTRITDTILAVLEPK</sequence>
<accession>A0ABU3LEX6</accession>
<evidence type="ECO:0000259" key="3">
    <source>
        <dbReference type="Pfam" id="PF01643"/>
    </source>
</evidence>
<dbReference type="Pfam" id="PF01643">
    <property type="entry name" value="Acyl-ACP_TE"/>
    <property type="match status" value="1"/>
</dbReference>
<dbReference type="GO" id="GO:0016787">
    <property type="term" value="F:hydrolase activity"/>
    <property type="evidence" value="ECO:0007669"/>
    <property type="project" value="UniProtKB-KW"/>
</dbReference>
<dbReference type="PANTHER" id="PTHR31793:SF27">
    <property type="entry name" value="NOVEL THIOESTERASE SUPERFAMILY DOMAIN AND SAPOSIN A-TYPE DOMAIN CONTAINING PROTEIN (0610012H03RIK)"/>
    <property type="match status" value="1"/>
</dbReference>
<reference evidence="4 5" key="1">
    <citation type="submission" date="2023-09" db="EMBL/GenBank/DDBJ databases">
        <title>Novel taxa isolated from Blanes Bay.</title>
        <authorList>
            <person name="Rey-Velasco X."/>
            <person name="Lucena T."/>
        </authorList>
    </citation>
    <scope>NUCLEOTIDE SEQUENCE [LARGE SCALE GENOMIC DNA]</scope>
    <source>
        <strain evidence="4 5">S356</strain>
    </source>
</reference>
<dbReference type="PANTHER" id="PTHR31793">
    <property type="entry name" value="4-HYDROXYBENZOYL-COA THIOESTERASE FAMILY MEMBER"/>
    <property type="match status" value="1"/>
</dbReference>
<evidence type="ECO:0000256" key="1">
    <source>
        <dbReference type="ARBA" id="ARBA00005953"/>
    </source>
</evidence>
<proteinExistence type="inferred from homology"/>
<dbReference type="RefSeq" id="WP_349240999.1">
    <property type="nucleotide sequence ID" value="NZ_JAVTTO010000002.1"/>
</dbReference>
<evidence type="ECO:0000313" key="5">
    <source>
        <dbReference type="Proteomes" id="UP001257277"/>
    </source>
</evidence>
<dbReference type="InterPro" id="IPR002864">
    <property type="entry name" value="Acyl-ACP_thioesterase_NHD"/>
</dbReference>
<dbReference type="InterPro" id="IPR029069">
    <property type="entry name" value="HotDog_dom_sf"/>
</dbReference>
<gene>
    <name evidence="4" type="ORF">RQM59_05090</name>
</gene>
<comment type="caution">
    <text evidence="4">The sequence shown here is derived from an EMBL/GenBank/DDBJ whole genome shotgun (WGS) entry which is preliminary data.</text>
</comment>
<comment type="similarity">
    <text evidence="1">Belongs to the 4-hydroxybenzoyl-CoA thioesterase family.</text>
</comment>
<dbReference type="EC" id="3.1.2.-" evidence="4"/>
<dbReference type="SUPFAM" id="SSF54637">
    <property type="entry name" value="Thioesterase/thiol ester dehydrase-isomerase"/>
    <property type="match status" value="1"/>
</dbReference>
<evidence type="ECO:0000313" key="4">
    <source>
        <dbReference type="EMBL" id="MDT7831743.1"/>
    </source>
</evidence>
<dbReference type="Gene3D" id="3.10.129.10">
    <property type="entry name" value="Hotdog Thioesterase"/>
    <property type="match status" value="1"/>
</dbReference>
<keyword evidence="2 4" id="KW-0378">Hydrolase</keyword>
<dbReference type="Proteomes" id="UP001257277">
    <property type="component" value="Unassembled WGS sequence"/>
</dbReference>
<evidence type="ECO:0000256" key="2">
    <source>
        <dbReference type="ARBA" id="ARBA00022801"/>
    </source>
</evidence>
<dbReference type="CDD" id="cd00586">
    <property type="entry name" value="4HBT"/>
    <property type="match status" value="1"/>
</dbReference>
<keyword evidence="5" id="KW-1185">Reference proteome</keyword>
<feature type="domain" description="Acyl-ACP thioesterase N-terminal hotdog" evidence="3">
    <location>
        <begin position="4"/>
        <end position="126"/>
    </location>
</feature>
<dbReference type="EMBL" id="JAVTTO010000002">
    <property type="protein sequence ID" value="MDT7831743.1"/>
    <property type="molecule type" value="Genomic_DNA"/>
</dbReference>
<name>A0ABU3LEX6_9FLAO</name>
<dbReference type="InterPro" id="IPR050563">
    <property type="entry name" value="4-hydroxybenzoyl-CoA_TE"/>
</dbReference>
<protein>
    <submittedName>
        <fullName evidence="4">Thioesterase family protein</fullName>
        <ecNumber evidence="4">3.1.2.-</ecNumber>
    </submittedName>
</protein>
<organism evidence="4 5">
    <name type="scientific">Asprobacillus argus</name>
    <dbReference type="NCBI Taxonomy" id="3076534"/>
    <lineage>
        <taxon>Bacteria</taxon>
        <taxon>Pseudomonadati</taxon>
        <taxon>Bacteroidota</taxon>
        <taxon>Flavobacteriia</taxon>
        <taxon>Flavobacteriales</taxon>
        <taxon>Flavobacteriaceae</taxon>
        <taxon>Asprobacillus</taxon>
    </lineage>
</organism>